<protein>
    <submittedName>
        <fullName evidence="2">HNH endonuclease</fullName>
    </submittedName>
</protein>
<dbReference type="Gene3D" id="1.20.5.2050">
    <property type="match status" value="1"/>
</dbReference>
<dbReference type="InterPro" id="IPR003615">
    <property type="entry name" value="HNH_nuc"/>
</dbReference>
<evidence type="ECO:0000313" key="3">
    <source>
        <dbReference type="Proteomes" id="UP001212129"/>
    </source>
</evidence>
<reference evidence="2 3" key="1">
    <citation type="submission" date="2022-12" db="EMBL/GenBank/DDBJ databases">
        <authorList>
            <person name="Choi H."/>
            <person name="Lee J.-H."/>
        </authorList>
    </citation>
    <scope>NUCLEOTIDE SEQUENCE [LARGE SCALE GENOMIC DNA]</scope>
</reference>
<keyword evidence="2" id="KW-0255">Endonuclease</keyword>
<dbReference type="EMBL" id="OQ031072">
    <property type="protein sequence ID" value="WBF69625.1"/>
    <property type="molecule type" value="Genomic_DNA"/>
</dbReference>
<dbReference type="InterPro" id="IPR044925">
    <property type="entry name" value="His-Me_finger_sf"/>
</dbReference>
<keyword evidence="2" id="KW-0378">Hydrolase</keyword>
<name>A0AAE9VV20_9CAUD</name>
<proteinExistence type="predicted"/>
<keyword evidence="2" id="KW-0540">Nuclease</keyword>
<keyword evidence="3" id="KW-1185">Reference proteome</keyword>
<evidence type="ECO:0000259" key="1">
    <source>
        <dbReference type="Pfam" id="PF13392"/>
    </source>
</evidence>
<dbReference type="Pfam" id="PF13392">
    <property type="entry name" value="HNH_3"/>
    <property type="match status" value="1"/>
</dbReference>
<dbReference type="GO" id="GO:0004519">
    <property type="term" value="F:endonuclease activity"/>
    <property type="evidence" value="ECO:0007669"/>
    <property type="project" value="UniProtKB-KW"/>
</dbReference>
<evidence type="ECO:0000313" key="2">
    <source>
        <dbReference type="EMBL" id="WBF69625.1"/>
    </source>
</evidence>
<dbReference type="Gene3D" id="3.90.75.20">
    <property type="match status" value="1"/>
</dbReference>
<sequence>MYVKELLCYNPENGEIRWKSDGSLAGSKISGGYILITLPDGSKEYAHRLAFLLMGEEIPELVDHINGIRDDNRWSNLRSSNKVDNACNAKLRDDNKTGYKGISWDSSRKRWRVSITYNKRTVSKRFKNFEDAVEYMQDLRLELHSQYCRFK</sequence>
<organism evidence="2 3">
    <name type="scientific">Shigella phage SFPB</name>
    <dbReference type="NCBI Taxonomy" id="3017292"/>
    <lineage>
        <taxon>Viruses</taxon>
        <taxon>Duplodnaviria</taxon>
        <taxon>Heunggongvirae</taxon>
        <taxon>Uroviricota</taxon>
        <taxon>Caudoviricetes</taxon>
        <taxon>Andersonviridae</taxon>
        <taxon>Ounavirinae</taxon>
        <taxon>Mooglevirus</taxon>
        <taxon>Mooglevirus SFPB</taxon>
    </lineage>
</organism>
<feature type="domain" description="HNH nuclease" evidence="1">
    <location>
        <begin position="45"/>
        <end position="86"/>
    </location>
</feature>
<gene>
    <name evidence="2" type="ORF">SFPB_061</name>
</gene>
<accession>A0AAE9VV20</accession>
<dbReference type="SUPFAM" id="SSF54060">
    <property type="entry name" value="His-Me finger endonucleases"/>
    <property type="match status" value="1"/>
</dbReference>
<dbReference type="Proteomes" id="UP001212129">
    <property type="component" value="Segment"/>
</dbReference>